<dbReference type="SUPFAM" id="SSF53474">
    <property type="entry name" value="alpha/beta-Hydrolases"/>
    <property type="match status" value="1"/>
</dbReference>
<protein>
    <submittedName>
        <fullName evidence="1">Uncharacterized protein</fullName>
    </submittedName>
</protein>
<sequence>MTDEYYKIQNKDAEKTILVFSSIHTTPGRFRFERQLADVNVNAVFLNCPNNSWYLQGVPGLGSSMDESRAALKRLIRNSFPDSKIYALGSSMGASGLIGLAAGLEIENSFAFCPEIDLFGKYSFSSNYYKGPATEHRDLWAELADSQNLKIFYGEECESDLNQLCSIKTDTDIPVLTFAHEGHGTIEAIFLSEGMDGMLDSLLNDRPMIPKIIERGHAAGSLVTCKTLWKSYWFSKNKSKDSVVQAQILGALEDLSLKAMPDRSYYALIQYWRAQLTNSKHEKKSLLENALESAPLSLRTASAYFKSFGTDQMKNEFKEKFRLRYGNRYTDHARAEPIRKF</sequence>
<dbReference type="RefSeq" id="WP_198748320.1">
    <property type="nucleotide sequence ID" value="NZ_JAEHTE010000076.1"/>
</dbReference>
<dbReference type="Proteomes" id="UP000637061">
    <property type="component" value="Unassembled WGS sequence"/>
</dbReference>
<comment type="caution">
    <text evidence="1">The sequence shown here is derived from an EMBL/GenBank/DDBJ whole genome shotgun (WGS) entry which is preliminary data.</text>
</comment>
<dbReference type="InterPro" id="IPR029058">
    <property type="entry name" value="AB_hydrolase_fold"/>
</dbReference>
<reference evidence="1" key="1">
    <citation type="submission" date="2020-12" db="EMBL/GenBank/DDBJ databases">
        <title>Enhanced detection system for hospital associated transmission using whole genome sequencing surveillance.</title>
        <authorList>
            <person name="Harrison L.H."/>
            <person name="Van Tyne D."/>
            <person name="Marsh J.W."/>
            <person name="Griffith M.P."/>
            <person name="Snyder D.J."/>
            <person name="Cooper V.S."/>
            <person name="Mustapha M."/>
        </authorList>
    </citation>
    <scope>NUCLEOTIDE SEQUENCE</scope>
    <source>
        <strain evidence="1">PSB00042</strain>
    </source>
</reference>
<gene>
    <name evidence="1" type="ORF">JEU22_30780</name>
</gene>
<organism evidence="1 2">
    <name type="scientific">Pseudomonas putida</name>
    <name type="common">Arthrobacter siderocapsulatus</name>
    <dbReference type="NCBI Taxonomy" id="303"/>
    <lineage>
        <taxon>Bacteria</taxon>
        <taxon>Pseudomonadati</taxon>
        <taxon>Pseudomonadota</taxon>
        <taxon>Gammaproteobacteria</taxon>
        <taxon>Pseudomonadales</taxon>
        <taxon>Pseudomonadaceae</taxon>
        <taxon>Pseudomonas</taxon>
    </lineage>
</organism>
<dbReference type="EMBL" id="JAEHTE010000076">
    <property type="protein sequence ID" value="MBI6888307.1"/>
    <property type="molecule type" value="Genomic_DNA"/>
</dbReference>
<dbReference type="AlphaFoldDB" id="A0A8I1JLH4"/>
<name>A0A8I1JLH4_PSEPU</name>
<dbReference type="Gene3D" id="3.40.50.1820">
    <property type="entry name" value="alpha/beta hydrolase"/>
    <property type="match status" value="1"/>
</dbReference>
<evidence type="ECO:0000313" key="1">
    <source>
        <dbReference type="EMBL" id="MBI6888307.1"/>
    </source>
</evidence>
<proteinExistence type="predicted"/>
<evidence type="ECO:0000313" key="2">
    <source>
        <dbReference type="Proteomes" id="UP000637061"/>
    </source>
</evidence>
<accession>A0A8I1JLH4</accession>